<comment type="subcellular location">
    <subcellularLocation>
        <location evidence="4">Cytoplasm</location>
    </subcellularLocation>
</comment>
<dbReference type="Gene3D" id="3.30.110.10">
    <property type="entry name" value="Translation initiation factor 3 (IF-3), C-terminal domain"/>
    <property type="match status" value="1"/>
</dbReference>
<dbReference type="GO" id="GO:0016020">
    <property type="term" value="C:membrane"/>
    <property type="evidence" value="ECO:0007669"/>
    <property type="project" value="TreeGrafter"/>
</dbReference>
<sequence length="219" mass="24888">MPKPTSNNNSQDRRRNNQRGDQTRVNDRIRAPRVRVVTAKGEQLGVMNTRDALERAKAIGLDLVEVAASADPPVCRIIDYGKYKYLQAKLQKNNKAKIVKMKEVKLRIGTDVNDYNVKMARTESFLDHGHKVRFQLRFRGRENAHHELGFEVLNKVIEDMKTMAQVDQPPRLGGNTLTMALSPLPAAQRVKKFKAHLDEGFDADSEEYDEGNDSSDNEE</sequence>
<dbReference type="FunFam" id="3.10.20.80:FF:000001">
    <property type="entry name" value="Translation initiation factor IF-3"/>
    <property type="match status" value="1"/>
</dbReference>
<dbReference type="Pfam" id="PF00707">
    <property type="entry name" value="IF3_C"/>
    <property type="match status" value="1"/>
</dbReference>
<comment type="similarity">
    <text evidence="1 4">Belongs to the IF-3 family.</text>
</comment>
<dbReference type="InterPro" id="IPR019815">
    <property type="entry name" value="Translation_initiation_fac_3_C"/>
</dbReference>
<accession>A0A1H6MAV4</accession>
<dbReference type="SUPFAM" id="SSF54364">
    <property type="entry name" value="Translation initiation factor IF3, N-terminal domain"/>
    <property type="match status" value="1"/>
</dbReference>
<evidence type="ECO:0000256" key="4">
    <source>
        <dbReference type="HAMAP-Rule" id="MF_00080"/>
    </source>
</evidence>
<keyword evidence="2 4" id="KW-0396">Initiation factor</keyword>
<comment type="subunit">
    <text evidence="4">Monomer.</text>
</comment>
<dbReference type="InterPro" id="IPR036788">
    <property type="entry name" value="T_IF-3_C_sf"/>
</dbReference>
<keyword evidence="10" id="KW-1185">Reference proteome</keyword>
<dbReference type="PANTHER" id="PTHR10938">
    <property type="entry name" value="TRANSLATION INITIATION FACTOR IF-3"/>
    <property type="match status" value="1"/>
</dbReference>
<dbReference type="AlphaFoldDB" id="A0A1H6MAV4"/>
<evidence type="ECO:0000256" key="3">
    <source>
        <dbReference type="ARBA" id="ARBA00022917"/>
    </source>
</evidence>
<feature type="region of interest" description="Disordered" evidence="6">
    <location>
        <begin position="1"/>
        <end position="29"/>
    </location>
</feature>
<dbReference type="GO" id="GO:0032790">
    <property type="term" value="P:ribosome disassembly"/>
    <property type="evidence" value="ECO:0007669"/>
    <property type="project" value="TreeGrafter"/>
</dbReference>
<dbReference type="EMBL" id="LT629973">
    <property type="protein sequence ID" value="SEH98590.1"/>
    <property type="molecule type" value="Genomic_DNA"/>
</dbReference>
<dbReference type="HAMAP" id="MF_00080">
    <property type="entry name" value="IF_3"/>
    <property type="match status" value="1"/>
</dbReference>
<dbReference type="InterPro" id="IPR036787">
    <property type="entry name" value="T_IF-3_N_sf"/>
</dbReference>
<dbReference type="Proteomes" id="UP000176204">
    <property type="component" value="Chromosome I"/>
</dbReference>
<keyword evidence="3 4" id="KW-0648">Protein biosynthesis</keyword>
<evidence type="ECO:0000259" key="8">
    <source>
        <dbReference type="Pfam" id="PF05198"/>
    </source>
</evidence>
<gene>
    <name evidence="4" type="primary">infC</name>
    <name evidence="9" type="ORF">PYTT_2312</name>
</gene>
<dbReference type="SUPFAM" id="SSF55200">
    <property type="entry name" value="Translation initiation factor IF3, C-terminal domain"/>
    <property type="match status" value="1"/>
</dbReference>
<evidence type="ECO:0000256" key="2">
    <source>
        <dbReference type="ARBA" id="ARBA00022540"/>
    </source>
</evidence>
<dbReference type="InterPro" id="IPR019814">
    <property type="entry name" value="Translation_initiation_fac_3_N"/>
</dbReference>
<feature type="domain" description="Translation initiation factor 3 C-terminal" evidence="7">
    <location>
        <begin position="99"/>
        <end position="183"/>
    </location>
</feature>
<evidence type="ECO:0000313" key="9">
    <source>
        <dbReference type="EMBL" id="SEH98590.1"/>
    </source>
</evidence>
<dbReference type="Pfam" id="PF05198">
    <property type="entry name" value="IF3_N"/>
    <property type="match status" value="1"/>
</dbReference>
<evidence type="ECO:0000256" key="5">
    <source>
        <dbReference type="NCBIfam" id="TIGR00168"/>
    </source>
</evidence>
<reference evidence="10" key="1">
    <citation type="submission" date="2016-09" db="EMBL/GenBank/DDBJ databases">
        <authorList>
            <person name="Koehorst J."/>
        </authorList>
    </citation>
    <scope>NUCLEOTIDE SEQUENCE [LARGE SCALE GENOMIC DNA]</scope>
</reference>
<evidence type="ECO:0000259" key="7">
    <source>
        <dbReference type="Pfam" id="PF00707"/>
    </source>
</evidence>
<dbReference type="STRING" id="1679444.PYTT_2312"/>
<evidence type="ECO:0000256" key="1">
    <source>
        <dbReference type="ARBA" id="ARBA00005439"/>
    </source>
</evidence>
<evidence type="ECO:0000256" key="6">
    <source>
        <dbReference type="SAM" id="MobiDB-lite"/>
    </source>
</evidence>
<feature type="domain" description="Translation initiation factor 3 N-terminal" evidence="8">
    <location>
        <begin position="25"/>
        <end position="93"/>
    </location>
</feature>
<evidence type="ECO:0000313" key="10">
    <source>
        <dbReference type="Proteomes" id="UP000176204"/>
    </source>
</evidence>
<dbReference type="GO" id="GO:0005829">
    <property type="term" value="C:cytosol"/>
    <property type="evidence" value="ECO:0007669"/>
    <property type="project" value="TreeGrafter"/>
</dbReference>
<name>A0A1H6MAV4_9BACT</name>
<comment type="function">
    <text evidence="4">IF-3 binds to the 30S ribosomal subunit and shifts the equilibrium between 70S ribosomes and their 50S and 30S subunits in favor of the free subunits, thus enhancing the availability of 30S subunits on which protein synthesis initiation begins.</text>
</comment>
<dbReference type="RefSeq" id="WP_067777679.1">
    <property type="nucleotide sequence ID" value="NZ_JACVVN010000012.1"/>
</dbReference>
<dbReference type="KEGG" id="agl:PYTT_2312"/>
<dbReference type="NCBIfam" id="TIGR00168">
    <property type="entry name" value="infC"/>
    <property type="match status" value="1"/>
</dbReference>
<dbReference type="Gene3D" id="3.10.20.80">
    <property type="entry name" value="Translation initiation factor 3 (IF-3), N-terminal domain"/>
    <property type="match status" value="1"/>
</dbReference>
<dbReference type="PANTHER" id="PTHR10938:SF0">
    <property type="entry name" value="TRANSLATION INITIATION FACTOR IF-3, MITOCHONDRIAL"/>
    <property type="match status" value="1"/>
</dbReference>
<dbReference type="InterPro" id="IPR001288">
    <property type="entry name" value="Translation_initiation_fac_3"/>
</dbReference>
<dbReference type="OrthoDB" id="9806014at2"/>
<dbReference type="GO" id="GO:0003743">
    <property type="term" value="F:translation initiation factor activity"/>
    <property type="evidence" value="ECO:0007669"/>
    <property type="project" value="UniProtKB-UniRule"/>
</dbReference>
<organism evidence="9 10">
    <name type="scientific">Akkermansia glycaniphila</name>
    <dbReference type="NCBI Taxonomy" id="1679444"/>
    <lineage>
        <taxon>Bacteria</taxon>
        <taxon>Pseudomonadati</taxon>
        <taxon>Verrucomicrobiota</taxon>
        <taxon>Verrucomicrobiia</taxon>
        <taxon>Verrucomicrobiales</taxon>
        <taxon>Akkermansiaceae</taxon>
        <taxon>Akkermansia</taxon>
    </lineage>
</organism>
<protein>
    <recommendedName>
        <fullName evidence="4 5">Translation initiation factor IF-3</fullName>
    </recommendedName>
</protein>
<dbReference type="FunFam" id="3.30.110.10:FF:000001">
    <property type="entry name" value="Translation initiation factor IF-3"/>
    <property type="match status" value="1"/>
</dbReference>
<feature type="compositionally biased region" description="Low complexity" evidence="6">
    <location>
        <begin position="1"/>
        <end position="10"/>
    </location>
</feature>
<proteinExistence type="inferred from homology"/>
<dbReference type="GO" id="GO:0043022">
    <property type="term" value="F:ribosome binding"/>
    <property type="evidence" value="ECO:0007669"/>
    <property type="project" value="UniProtKB-ARBA"/>
</dbReference>
<keyword evidence="4" id="KW-0963">Cytoplasm</keyword>